<accession>A0ABZ2STK6</accession>
<name>A0ABZ2STK6_9ENTE</name>
<evidence type="ECO:0008006" key="3">
    <source>
        <dbReference type="Google" id="ProtNLM"/>
    </source>
</evidence>
<evidence type="ECO:0000313" key="1">
    <source>
        <dbReference type="EMBL" id="WYJ77781.1"/>
    </source>
</evidence>
<dbReference type="InterPro" id="IPR018763">
    <property type="entry name" value="DUF2334"/>
</dbReference>
<gene>
    <name evidence="1" type="ORF">DOK78_002419</name>
</gene>
<reference evidence="1 2" key="1">
    <citation type="submission" date="2024-03" db="EMBL/GenBank/DDBJ databases">
        <title>The Genome Sequence of Enterococcus sp. DIV2402.</title>
        <authorList>
            <consortium name="The Broad Institute Genomics Platform"/>
            <consortium name="The Broad Institute Microbial Omics Core"/>
            <consortium name="The Broad Institute Genomic Center for Infectious Diseases"/>
            <person name="Earl A."/>
            <person name="Manson A."/>
            <person name="Gilmore M."/>
            <person name="Schwartman J."/>
            <person name="Shea T."/>
            <person name="Abouelleil A."/>
            <person name="Cao P."/>
            <person name="Chapman S."/>
            <person name="Cusick C."/>
            <person name="Young S."/>
            <person name="Neafsey D."/>
            <person name="Nusbaum C."/>
            <person name="Birren B."/>
        </authorList>
    </citation>
    <scope>NUCLEOTIDE SEQUENCE [LARGE SCALE GENOMIC DNA]</scope>
    <source>
        <strain evidence="1 2">DIV2402</strain>
    </source>
</reference>
<protein>
    <recommendedName>
        <fullName evidence="3">DUF2334 domain-containing protein</fullName>
    </recommendedName>
</protein>
<dbReference type="Pfam" id="PF10096">
    <property type="entry name" value="DUF2334"/>
    <property type="match status" value="1"/>
</dbReference>
<dbReference type="Proteomes" id="UP000664701">
    <property type="component" value="Chromosome"/>
</dbReference>
<evidence type="ECO:0000313" key="2">
    <source>
        <dbReference type="Proteomes" id="UP000664701"/>
    </source>
</evidence>
<proteinExistence type="predicted"/>
<sequence>MLDTILGRFNINYQFINESDIQSDAIQNSSHIIYFGLDKTTFSSETKKALDTFEGKLYVIGHNAEQLAKMNVFQIEGELLVDQIILADFIQRLPEQRIIYHVQASKDGVEQKALATLEKEQQVPLIVQNDGNYFFAAETMFAPFGPLVADSLYDFLGESQQGFVRYLRLEDVHPKVDAQQLREQAEYLKDKNIPYMVAVIPIYTNKDGETIHFSDSPQLLNTLKYMQENGASIILHGYKHQYRSSETGEGFEFWDVENDRPIYQEDEVPAKKQSDFSTEQEYQEFIKSGEEFERGYIEESITKGVS</sequence>
<dbReference type="EMBL" id="CP147251">
    <property type="protein sequence ID" value="WYJ77781.1"/>
    <property type="molecule type" value="Genomic_DNA"/>
</dbReference>
<keyword evidence="2" id="KW-1185">Reference proteome</keyword>
<organism evidence="1 2">
    <name type="scientific">Candidatus Enterococcus lowellii</name>
    <dbReference type="NCBI Taxonomy" id="2230877"/>
    <lineage>
        <taxon>Bacteria</taxon>
        <taxon>Bacillati</taxon>
        <taxon>Bacillota</taxon>
        <taxon>Bacilli</taxon>
        <taxon>Lactobacillales</taxon>
        <taxon>Enterococcaceae</taxon>
        <taxon>Enterococcus</taxon>
    </lineage>
</organism>